<name>A0ACC2T2U5_9FUNG</name>
<dbReference type="EMBL" id="QTSX02003677">
    <property type="protein sequence ID" value="KAJ9068911.1"/>
    <property type="molecule type" value="Genomic_DNA"/>
</dbReference>
<sequence>MPANLRVVPPASETKTLVISQCPGFYAEDTLILLQAIYPGLFWLGLIILLNPSISFGNFHKTVFEATLYTTLKEKGTVKFYYINESSFVSSMRNEYGYVPKGEKNSMSQCAAVQSVAYSMVALLGPLVLN</sequence>
<proteinExistence type="predicted"/>
<evidence type="ECO:0000313" key="2">
    <source>
        <dbReference type="Proteomes" id="UP001165960"/>
    </source>
</evidence>
<evidence type="ECO:0000313" key="1">
    <source>
        <dbReference type="EMBL" id="KAJ9068911.1"/>
    </source>
</evidence>
<keyword evidence="2" id="KW-1185">Reference proteome</keyword>
<protein>
    <submittedName>
        <fullName evidence="1">Uncharacterized protein</fullName>
    </submittedName>
</protein>
<gene>
    <name evidence="1" type="ORF">DSO57_1023910</name>
</gene>
<accession>A0ACC2T2U5</accession>
<dbReference type="Proteomes" id="UP001165960">
    <property type="component" value="Unassembled WGS sequence"/>
</dbReference>
<comment type="caution">
    <text evidence="1">The sequence shown here is derived from an EMBL/GenBank/DDBJ whole genome shotgun (WGS) entry which is preliminary data.</text>
</comment>
<reference evidence="1" key="1">
    <citation type="submission" date="2022-04" db="EMBL/GenBank/DDBJ databases">
        <title>Genome of the entomopathogenic fungus Entomophthora muscae.</title>
        <authorList>
            <person name="Elya C."/>
            <person name="Lovett B.R."/>
            <person name="Lee E."/>
            <person name="Macias A.M."/>
            <person name="Hajek A.E."/>
            <person name="De Bivort B.L."/>
            <person name="Kasson M.T."/>
            <person name="De Fine Licht H.H."/>
            <person name="Stajich J.E."/>
        </authorList>
    </citation>
    <scope>NUCLEOTIDE SEQUENCE</scope>
    <source>
        <strain evidence="1">Berkeley</strain>
    </source>
</reference>
<organism evidence="1 2">
    <name type="scientific">Entomophthora muscae</name>
    <dbReference type="NCBI Taxonomy" id="34485"/>
    <lineage>
        <taxon>Eukaryota</taxon>
        <taxon>Fungi</taxon>
        <taxon>Fungi incertae sedis</taxon>
        <taxon>Zoopagomycota</taxon>
        <taxon>Entomophthoromycotina</taxon>
        <taxon>Entomophthoromycetes</taxon>
        <taxon>Entomophthorales</taxon>
        <taxon>Entomophthoraceae</taxon>
        <taxon>Entomophthora</taxon>
    </lineage>
</organism>